<dbReference type="Pfam" id="PF00498">
    <property type="entry name" value="FHA"/>
    <property type="match status" value="1"/>
</dbReference>
<comment type="caution">
    <text evidence="2">The sequence shown here is derived from an EMBL/GenBank/DDBJ whole genome shotgun (WGS) entry which is preliminary data.</text>
</comment>
<dbReference type="Proteomes" id="UP000824107">
    <property type="component" value="Unassembled WGS sequence"/>
</dbReference>
<evidence type="ECO:0000313" key="2">
    <source>
        <dbReference type="EMBL" id="HIU54074.1"/>
    </source>
</evidence>
<dbReference type="SUPFAM" id="SSF49879">
    <property type="entry name" value="SMAD/FHA domain"/>
    <property type="match status" value="1"/>
</dbReference>
<dbReference type="CDD" id="cd00060">
    <property type="entry name" value="FHA"/>
    <property type="match status" value="1"/>
</dbReference>
<accession>A0A9D1M5J9</accession>
<reference evidence="2" key="1">
    <citation type="submission" date="2020-10" db="EMBL/GenBank/DDBJ databases">
        <authorList>
            <person name="Gilroy R."/>
        </authorList>
    </citation>
    <scope>NUCLEOTIDE SEQUENCE</scope>
    <source>
        <strain evidence="2">ChiW3-316</strain>
    </source>
</reference>
<organism evidence="2 3">
    <name type="scientific">Candidatus Scatocola faecipullorum</name>
    <dbReference type="NCBI Taxonomy" id="2840917"/>
    <lineage>
        <taxon>Bacteria</taxon>
        <taxon>Pseudomonadati</taxon>
        <taxon>Pseudomonadota</taxon>
        <taxon>Alphaproteobacteria</taxon>
        <taxon>Rhodospirillales</taxon>
        <taxon>Rhodospirillaceae</taxon>
        <taxon>Rhodospirillaceae incertae sedis</taxon>
        <taxon>Candidatus Scatocola</taxon>
    </lineage>
</organism>
<evidence type="ECO:0000313" key="3">
    <source>
        <dbReference type="Proteomes" id="UP000824107"/>
    </source>
</evidence>
<dbReference type="AlphaFoldDB" id="A0A9D1M5J9"/>
<feature type="domain" description="FHA" evidence="1">
    <location>
        <begin position="61"/>
        <end position="105"/>
    </location>
</feature>
<evidence type="ECO:0000259" key="1">
    <source>
        <dbReference type="PROSITE" id="PS50006"/>
    </source>
</evidence>
<protein>
    <submittedName>
        <fullName evidence="2">FHA domain-containing protein</fullName>
    </submittedName>
</protein>
<dbReference type="EMBL" id="DVNC01000058">
    <property type="protein sequence ID" value="HIU54074.1"/>
    <property type="molecule type" value="Genomic_DNA"/>
</dbReference>
<reference evidence="2" key="2">
    <citation type="journal article" date="2021" name="PeerJ">
        <title>Extensive microbial diversity within the chicken gut microbiome revealed by metagenomics and culture.</title>
        <authorList>
            <person name="Gilroy R."/>
            <person name="Ravi A."/>
            <person name="Getino M."/>
            <person name="Pursley I."/>
            <person name="Horton D.L."/>
            <person name="Alikhan N.F."/>
            <person name="Baker D."/>
            <person name="Gharbi K."/>
            <person name="Hall N."/>
            <person name="Watson M."/>
            <person name="Adriaenssens E.M."/>
            <person name="Foster-Nyarko E."/>
            <person name="Jarju S."/>
            <person name="Secka A."/>
            <person name="Antonio M."/>
            <person name="Oren A."/>
            <person name="Chaudhuri R.R."/>
            <person name="La Ragione R."/>
            <person name="Hildebrand F."/>
            <person name="Pallen M.J."/>
        </authorList>
    </citation>
    <scope>NUCLEOTIDE SEQUENCE</scope>
    <source>
        <strain evidence="2">ChiW3-316</strain>
    </source>
</reference>
<dbReference type="PROSITE" id="PS50006">
    <property type="entry name" value="FHA_DOMAIN"/>
    <property type="match status" value="1"/>
</dbReference>
<name>A0A9D1M5J9_9PROT</name>
<sequence>MKTIDLLKKVSANGRSAKVIAIVNADNLPEITVIPNTVYARKIDLSALRNILSAMNADDVFVIGRSDGADYLLPSLTVYSRIHCAILKTGDLFQIMDCSLNGTAV</sequence>
<dbReference type="Gene3D" id="2.60.200.20">
    <property type="match status" value="1"/>
</dbReference>
<proteinExistence type="predicted"/>
<dbReference type="InterPro" id="IPR000253">
    <property type="entry name" value="FHA_dom"/>
</dbReference>
<gene>
    <name evidence="2" type="ORF">IAD20_08360</name>
</gene>
<dbReference type="InterPro" id="IPR008984">
    <property type="entry name" value="SMAD_FHA_dom_sf"/>
</dbReference>